<sequence length="165" mass="19712">MPRPKTKNELVELSTKNYKRLLDYVNSFSEEKLASEFPKGLLNRNVRDVLAHLHHWHLMMMDWYTVGMKGNKPEMPAKGYTWKTTPDLNREIWKKYNTADLDDIKKQLQISFEDLQKIIHKHTEEELFEKRRYKWTGTTSLAAYLISATSSHYDWAYKLIKKSMK</sequence>
<dbReference type="InterPro" id="IPR012550">
    <property type="entry name" value="DUF1706"/>
</dbReference>
<dbReference type="Gene3D" id="1.20.120.450">
    <property type="entry name" value="dinb family like domain"/>
    <property type="match status" value="1"/>
</dbReference>
<dbReference type="SUPFAM" id="SSF109854">
    <property type="entry name" value="DinB/YfiT-like putative metalloenzymes"/>
    <property type="match status" value="1"/>
</dbReference>
<organism evidence="1 2">
    <name type="scientific">Aquimarina celericrescens</name>
    <dbReference type="NCBI Taxonomy" id="1964542"/>
    <lineage>
        <taxon>Bacteria</taxon>
        <taxon>Pseudomonadati</taxon>
        <taxon>Bacteroidota</taxon>
        <taxon>Flavobacteriia</taxon>
        <taxon>Flavobacteriales</taxon>
        <taxon>Flavobacteriaceae</taxon>
        <taxon>Aquimarina</taxon>
    </lineage>
</organism>
<gene>
    <name evidence="1" type="ORF">ACFSJT_12015</name>
</gene>
<evidence type="ECO:0000313" key="2">
    <source>
        <dbReference type="Proteomes" id="UP001597344"/>
    </source>
</evidence>
<name>A0ABW5AXS2_9FLAO</name>
<evidence type="ECO:0000313" key="1">
    <source>
        <dbReference type="EMBL" id="MFD2187516.1"/>
    </source>
</evidence>
<dbReference type="PANTHER" id="PTHR40658">
    <property type="match status" value="1"/>
</dbReference>
<dbReference type="RefSeq" id="WP_378320516.1">
    <property type="nucleotide sequence ID" value="NZ_JBHUHY010000013.1"/>
</dbReference>
<keyword evidence="2" id="KW-1185">Reference proteome</keyword>
<dbReference type="Pfam" id="PF08020">
    <property type="entry name" value="DUF1706"/>
    <property type="match status" value="1"/>
</dbReference>
<accession>A0ABW5AXS2</accession>
<dbReference type="PANTHER" id="PTHR40658:SF4">
    <property type="entry name" value="HYPOTHETICAL CYTOSOLIC PROTEIN"/>
    <property type="match status" value="1"/>
</dbReference>
<dbReference type="EMBL" id="JBHUHY010000013">
    <property type="protein sequence ID" value="MFD2187516.1"/>
    <property type="molecule type" value="Genomic_DNA"/>
</dbReference>
<reference evidence="2" key="1">
    <citation type="journal article" date="2019" name="Int. J. Syst. Evol. Microbiol.">
        <title>The Global Catalogue of Microorganisms (GCM) 10K type strain sequencing project: providing services to taxonomists for standard genome sequencing and annotation.</title>
        <authorList>
            <consortium name="The Broad Institute Genomics Platform"/>
            <consortium name="The Broad Institute Genome Sequencing Center for Infectious Disease"/>
            <person name="Wu L."/>
            <person name="Ma J."/>
        </authorList>
    </citation>
    <scope>NUCLEOTIDE SEQUENCE [LARGE SCALE GENOMIC DNA]</scope>
    <source>
        <strain evidence="2">DT92</strain>
    </source>
</reference>
<dbReference type="PIRSF" id="PIRSF031551">
    <property type="entry name" value="DUF1706"/>
    <property type="match status" value="1"/>
</dbReference>
<dbReference type="Proteomes" id="UP001597344">
    <property type="component" value="Unassembled WGS sequence"/>
</dbReference>
<protein>
    <submittedName>
        <fullName evidence="1">ClbS/DfsB family four-helix bundle protein</fullName>
    </submittedName>
</protein>
<dbReference type="InterPro" id="IPR034660">
    <property type="entry name" value="DinB/YfiT-like"/>
</dbReference>
<proteinExistence type="predicted"/>
<comment type="caution">
    <text evidence="1">The sequence shown here is derived from an EMBL/GenBank/DDBJ whole genome shotgun (WGS) entry which is preliminary data.</text>
</comment>